<keyword evidence="1" id="KW-0732">Signal</keyword>
<dbReference type="Proteomes" id="UP000064525">
    <property type="component" value="Chromosome I"/>
</dbReference>
<evidence type="ECO:0008006" key="6">
    <source>
        <dbReference type="Google" id="ProtNLM"/>
    </source>
</evidence>
<reference evidence="5" key="3">
    <citation type="submission" date="2015-11" db="EMBL/GenBank/DDBJ databases">
        <authorList>
            <person name="Anvar S.Y."/>
        </authorList>
    </citation>
    <scope>NUCLEOTIDE SEQUENCE [LARGE SCALE GENOMIC DNA]</scope>
</reference>
<dbReference type="AlphaFoldDB" id="A0A099UEB7"/>
<dbReference type="OrthoDB" id="5328715at2"/>
<evidence type="ECO:0000313" key="4">
    <source>
        <dbReference type="Proteomes" id="UP000029925"/>
    </source>
</evidence>
<keyword evidence="4" id="KW-1185">Reference proteome</keyword>
<reference evidence="3 4" key="1">
    <citation type="journal article" date="2014" name="Genome Announc.">
        <title>Draft genome sequences of eight enterohepatic helicobacter species isolated from both laboratory and wild rodents.</title>
        <authorList>
            <person name="Sheh A."/>
            <person name="Shen Z."/>
            <person name="Fox J.G."/>
        </authorList>
    </citation>
    <scope>NUCLEOTIDE SEQUENCE [LARGE SCALE GENOMIC DNA]</scope>
    <source>
        <strain evidence="3 4">MIT 98-6810</strain>
    </source>
</reference>
<dbReference type="Proteomes" id="UP000029925">
    <property type="component" value="Unassembled WGS sequence"/>
</dbReference>
<proteinExistence type="predicted"/>
<dbReference type="STRING" id="76936.BN2458_PEG1113"/>
<evidence type="ECO:0000313" key="5">
    <source>
        <dbReference type="Proteomes" id="UP000064525"/>
    </source>
</evidence>
<reference evidence="2" key="2">
    <citation type="submission" date="2015-11" db="EMBL/GenBank/DDBJ databases">
        <authorList>
            <person name="Zhang Y."/>
            <person name="Guo Z."/>
        </authorList>
    </citation>
    <scope>NUCLEOTIDE SEQUENCE</scope>
    <source>
        <strain evidence="2">1</strain>
    </source>
</reference>
<organism evidence="2 5">
    <name type="scientific">Helicobacter typhlonius</name>
    <dbReference type="NCBI Taxonomy" id="76936"/>
    <lineage>
        <taxon>Bacteria</taxon>
        <taxon>Pseudomonadati</taxon>
        <taxon>Campylobacterota</taxon>
        <taxon>Epsilonproteobacteria</taxon>
        <taxon>Campylobacterales</taxon>
        <taxon>Helicobacteraceae</taxon>
        <taxon>Helicobacter</taxon>
    </lineage>
</organism>
<dbReference type="PATRIC" id="fig|76936.10.peg.1088"/>
<evidence type="ECO:0000313" key="3">
    <source>
        <dbReference type="EMBL" id="TLD78716.1"/>
    </source>
</evidence>
<evidence type="ECO:0000256" key="1">
    <source>
        <dbReference type="SAM" id="SignalP"/>
    </source>
</evidence>
<name>A0A099UEB7_9HELI</name>
<accession>A0A099UEB7</accession>
<feature type="chain" id="PRO_5044540553" description="Outer membrane beta-barrel protein" evidence="1">
    <location>
        <begin position="19"/>
        <end position="225"/>
    </location>
</feature>
<dbReference type="RefSeq" id="WP_034343735.1">
    <property type="nucleotide sequence ID" value="NZ_CAJTQN010000003.1"/>
</dbReference>
<protein>
    <recommendedName>
        <fullName evidence="6">Outer membrane beta-barrel protein</fullName>
    </recommendedName>
</protein>
<sequence length="225" mass="25824">MSKKILLGLLALSSIVYGAQSVPVQDFEHDKTPEEVLGDVSQTRQQLLYDIYGIKIKKIKDVREGLYAAVSLGAVYTPSLGTSSMLGVEAGYDFIFKSRHSLRIFGFFDRTNYGAFEDLEFNPTKPNRMQIYRGGISAEYRIYASRYVGFRVRVASFGSSYLSRTDNATMPIFTQERKIWFYPTFAFGPILVYGRHHELFIGYDLLDYEKERGATANYLKYTYKF</sequence>
<feature type="signal peptide" evidence="1">
    <location>
        <begin position="1"/>
        <end position="18"/>
    </location>
</feature>
<dbReference type="GeneID" id="78151327"/>
<dbReference type="EMBL" id="JRPF02000004">
    <property type="protein sequence ID" value="TLD78716.1"/>
    <property type="molecule type" value="Genomic_DNA"/>
</dbReference>
<dbReference type="EMBL" id="LN907858">
    <property type="protein sequence ID" value="CUU39998.1"/>
    <property type="molecule type" value="Genomic_DNA"/>
</dbReference>
<dbReference type="KEGG" id="hty:BN2458_PEG1113"/>
<gene>
    <name evidence="2" type="ORF">BN2458_PEG1113</name>
    <name evidence="3" type="ORF">LS75_005285</name>
</gene>
<evidence type="ECO:0000313" key="2">
    <source>
        <dbReference type="EMBL" id="CUU39998.1"/>
    </source>
</evidence>